<evidence type="ECO:0000259" key="9">
    <source>
        <dbReference type="PROSITE" id="PS50109"/>
    </source>
</evidence>
<evidence type="ECO:0000256" key="6">
    <source>
        <dbReference type="ARBA" id="ARBA00023170"/>
    </source>
</evidence>
<dbReference type="PANTHER" id="PTHR43719">
    <property type="entry name" value="TWO-COMPONENT HISTIDINE KINASE"/>
    <property type="match status" value="1"/>
</dbReference>
<accession>A0AAN9LK65</accession>
<dbReference type="GO" id="GO:0000155">
    <property type="term" value="F:phosphorelay sensor kinase activity"/>
    <property type="evidence" value="ECO:0007669"/>
    <property type="project" value="InterPro"/>
</dbReference>
<evidence type="ECO:0000256" key="2">
    <source>
        <dbReference type="ARBA" id="ARBA00004477"/>
    </source>
</evidence>
<dbReference type="InterPro" id="IPR004358">
    <property type="entry name" value="Sig_transdc_His_kin-like_C"/>
</dbReference>
<keyword evidence="6" id="KW-0675">Receptor</keyword>
<dbReference type="SMART" id="SM00387">
    <property type="entry name" value="HATPase_c"/>
    <property type="match status" value="1"/>
</dbReference>
<comment type="caution">
    <text evidence="11">The sequence shown here is derived from an EMBL/GenBank/DDBJ whole genome shotgun (WGS) entry which is preliminary data.</text>
</comment>
<evidence type="ECO:0000256" key="8">
    <source>
        <dbReference type="SAM" id="Phobius"/>
    </source>
</evidence>
<dbReference type="Gene3D" id="1.10.287.130">
    <property type="match status" value="1"/>
</dbReference>
<dbReference type="EMBL" id="JAYMYQ010000004">
    <property type="protein sequence ID" value="KAK7337515.1"/>
    <property type="molecule type" value="Genomic_DNA"/>
</dbReference>
<dbReference type="CDD" id="cd17546">
    <property type="entry name" value="REC_hyHK_CKI1_RcsC-like"/>
    <property type="match status" value="1"/>
</dbReference>
<reference evidence="11 12" key="1">
    <citation type="submission" date="2024-01" db="EMBL/GenBank/DDBJ databases">
        <title>The genomes of 5 underutilized Papilionoideae crops provide insights into root nodulation and disease resistanc.</title>
        <authorList>
            <person name="Jiang F."/>
        </authorList>
    </citation>
    <scope>NUCLEOTIDE SEQUENCE [LARGE SCALE GENOMIC DNA]</scope>
    <source>
        <strain evidence="11">LVBAO_FW01</strain>
        <tissue evidence="11">Leaves</tissue>
    </source>
</reference>
<dbReference type="SMART" id="SM00448">
    <property type="entry name" value="REC"/>
    <property type="match status" value="1"/>
</dbReference>
<dbReference type="SUPFAM" id="SSF52172">
    <property type="entry name" value="CheY-like"/>
    <property type="match status" value="1"/>
</dbReference>
<dbReference type="EC" id="2.7.13.3" evidence="3"/>
<dbReference type="CDD" id="cd00082">
    <property type="entry name" value="HisKA"/>
    <property type="match status" value="1"/>
</dbReference>
<proteinExistence type="predicted"/>
<organism evidence="11 12">
    <name type="scientific">Canavalia gladiata</name>
    <name type="common">Sword bean</name>
    <name type="synonym">Dolichos gladiatus</name>
    <dbReference type="NCBI Taxonomy" id="3824"/>
    <lineage>
        <taxon>Eukaryota</taxon>
        <taxon>Viridiplantae</taxon>
        <taxon>Streptophyta</taxon>
        <taxon>Embryophyta</taxon>
        <taxon>Tracheophyta</taxon>
        <taxon>Spermatophyta</taxon>
        <taxon>Magnoliopsida</taxon>
        <taxon>eudicotyledons</taxon>
        <taxon>Gunneridae</taxon>
        <taxon>Pentapetalae</taxon>
        <taxon>rosids</taxon>
        <taxon>fabids</taxon>
        <taxon>Fabales</taxon>
        <taxon>Fabaceae</taxon>
        <taxon>Papilionoideae</taxon>
        <taxon>50 kb inversion clade</taxon>
        <taxon>NPAAA clade</taxon>
        <taxon>indigoferoid/millettioid clade</taxon>
        <taxon>Phaseoleae</taxon>
        <taxon>Canavalia</taxon>
    </lineage>
</organism>
<keyword evidence="8" id="KW-0812">Transmembrane</keyword>
<dbReference type="Pfam" id="PF02518">
    <property type="entry name" value="HATPase_c"/>
    <property type="match status" value="1"/>
</dbReference>
<keyword evidence="5" id="KW-0256">Endoplasmic reticulum</keyword>
<evidence type="ECO:0000313" key="11">
    <source>
        <dbReference type="EMBL" id="KAK7337515.1"/>
    </source>
</evidence>
<dbReference type="PROSITE" id="PS50109">
    <property type="entry name" value="HIS_KIN"/>
    <property type="match status" value="1"/>
</dbReference>
<dbReference type="InterPro" id="IPR036890">
    <property type="entry name" value="HATPase_C_sf"/>
</dbReference>
<dbReference type="SMART" id="SM00388">
    <property type="entry name" value="HisKA"/>
    <property type="match status" value="1"/>
</dbReference>
<feature type="domain" description="Response regulatory" evidence="10">
    <location>
        <begin position="948"/>
        <end position="1073"/>
    </location>
</feature>
<protein>
    <recommendedName>
        <fullName evidence="3">histidine kinase</fullName>
        <ecNumber evidence="3">2.7.13.3</ecNumber>
    </recommendedName>
</protein>
<evidence type="ECO:0000256" key="1">
    <source>
        <dbReference type="ARBA" id="ARBA00000085"/>
    </source>
</evidence>
<dbReference type="GO" id="GO:0005789">
    <property type="term" value="C:endoplasmic reticulum membrane"/>
    <property type="evidence" value="ECO:0007669"/>
    <property type="project" value="UniProtKB-SubCell"/>
</dbReference>
<sequence>MLCDRHNHKSMGLYSSMIWRPSSLVILLVYAALLVLISLTPCWYVMVTQIERRVNLNSEHVLSQFQSEIEHSARLIHPINSSSTYFARFLSSILKATTISFCDIKDKVAPLLFQAFETVPHLAQVSYKGMEGLFFSYYTDNDQTLAMYSNSTSKANIYYIQPVNRDTGELYGEAIVYEPCINASWFDKNSYGNVSLGTKWNNDHDLLFITSATITGTDGVISLGFPATTITDFFTRVGASLYLATKDGKVLAEGIKDARVIISNDTVLFQPVNANGDQTSYDGTVSCKIGEEDSASVLTILDTDYLSRCSTIDIMGIESVYVLSVPRNGFVGFVHDIRKKGLRLLIVMIVMILMAMVSFVYINGRSLRREMHLCGSLIKQMEATQQAEGKSMNKSLAFASASHDVRASLAALTGLIEMSYHEVDPRSELHTNLKQMDSCTKDLLGLLNSILDTSKIEAGKMQLEEKEFDLFQLLEDVVDLYHPVAMKKGVDIVLDLCDGSLLRYSRTKGDRGKLKQVLCNLLSNAVKFTNEGHIAVRAWARKPSLQGSIIATDRYGFKRIMSCLFYKKNNDPGAINSIQQDPSCMDFTFEVDDTGIGIPKEKYESVFENYVQIKESGVGQGGTGLGLGIVQSLVRLMHGDIRIMEKDIGEEGTCFRFNVVLPVCKTETNGDRNEAQGVTILTTRLGGSSFMSSPGTPVSQVVLLIHDEERRRSSHRFMKSLGIKVKVVKDWRHLCYALEKIKQKGFHSHSPSSPQSSTDSLFASLSRGRGVSLSVVDGNDYVNSIFKKTDIEAASRGFVLIVIDANAGPFSELCRVVSDFKRGLSNPCRVVWLEKPLMPGVDFKILDGDVSSSNDIVLSKPFHGTRLFQVLRILPEYGGVWQCSSGRAKKGSIQSVGRSKYASSNGCKETPPSFGGQCYDRSKAGTVQGIQECGECSNVNDKPLGGMQLLVVEDLVLLRRITRFTLERLGALIKECENGEQAVRLVEEGLAMNSSKTPYDYILMDCQMPVMGGYEATKRIREIEKSYGVRIPIFALTANTGDEAKMSIEAGMDDHLVKPINEEALFEAIKNVRTKH</sequence>
<dbReference type="SUPFAM" id="SSF55874">
    <property type="entry name" value="ATPase domain of HSP90 chaperone/DNA topoisomerase II/histidine kinase"/>
    <property type="match status" value="1"/>
</dbReference>
<dbReference type="Gene3D" id="3.30.565.10">
    <property type="entry name" value="Histidine kinase-like ATPase, C-terminal domain"/>
    <property type="match status" value="1"/>
</dbReference>
<dbReference type="PROSITE" id="PS50110">
    <property type="entry name" value="RESPONSE_REGULATORY"/>
    <property type="match status" value="1"/>
</dbReference>
<dbReference type="InterPro" id="IPR005467">
    <property type="entry name" value="His_kinase_dom"/>
</dbReference>
<comment type="subcellular location">
    <subcellularLocation>
        <location evidence="2">Endoplasmic reticulum membrane</location>
        <topology evidence="2">Multi-pass membrane protein</topology>
    </subcellularLocation>
</comment>
<evidence type="ECO:0000259" key="10">
    <source>
        <dbReference type="PROSITE" id="PS50110"/>
    </source>
</evidence>
<feature type="domain" description="Histidine kinase" evidence="9">
    <location>
        <begin position="400"/>
        <end position="663"/>
    </location>
</feature>
<dbReference type="InterPro" id="IPR003594">
    <property type="entry name" value="HATPase_dom"/>
</dbReference>
<feature type="modified residue" description="4-aspartylphosphate" evidence="7">
    <location>
        <position position="1005"/>
    </location>
</feature>
<name>A0AAN9LK65_CANGL</name>
<feature type="transmembrane region" description="Helical" evidence="8">
    <location>
        <begin position="342"/>
        <end position="362"/>
    </location>
</feature>
<keyword evidence="12" id="KW-1185">Reference proteome</keyword>
<dbReference type="InterPro" id="IPR011006">
    <property type="entry name" value="CheY-like_superfamily"/>
</dbReference>
<dbReference type="Pfam" id="PF00512">
    <property type="entry name" value="HisKA"/>
    <property type="match status" value="1"/>
</dbReference>
<dbReference type="Proteomes" id="UP001367508">
    <property type="component" value="Unassembled WGS sequence"/>
</dbReference>
<dbReference type="InterPro" id="IPR003661">
    <property type="entry name" value="HisK_dim/P_dom"/>
</dbReference>
<dbReference type="PRINTS" id="PR00344">
    <property type="entry name" value="BCTRLSENSOR"/>
</dbReference>
<dbReference type="Pfam" id="PF00072">
    <property type="entry name" value="Response_reg"/>
    <property type="match status" value="1"/>
</dbReference>
<evidence type="ECO:0000256" key="7">
    <source>
        <dbReference type="PROSITE-ProRule" id="PRU00169"/>
    </source>
</evidence>
<dbReference type="Gene3D" id="3.40.50.2300">
    <property type="match status" value="1"/>
</dbReference>
<keyword evidence="4 7" id="KW-0597">Phosphoprotein</keyword>
<gene>
    <name evidence="11" type="ORF">VNO77_18094</name>
</gene>
<comment type="catalytic activity">
    <reaction evidence="1">
        <text>ATP + protein L-histidine = ADP + protein N-phospho-L-histidine.</text>
        <dbReference type="EC" id="2.7.13.3"/>
    </reaction>
</comment>
<dbReference type="InterPro" id="IPR001789">
    <property type="entry name" value="Sig_transdc_resp-reg_receiver"/>
</dbReference>
<dbReference type="InterPro" id="IPR050956">
    <property type="entry name" value="2C_system_His_kinase"/>
</dbReference>
<evidence type="ECO:0000313" key="12">
    <source>
        <dbReference type="Proteomes" id="UP001367508"/>
    </source>
</evidence>
<feature type="transmembrane region" description="Helical" evidence="8">
    <location>
        <begin position="24"/>
        <end position="46"/>
    </location>
</feature>
<evidence type="ECO:0000256" key="5">
    <source>
        <dbReference type="ARBA" id="ARBA00022824"/>
    </source>
</evidence>
<keyword evidence="8" id="KW-1133">Transmembrane helix</keyword>
<dbReference type="AlphaFoldDB" id="A0AAN9LK65"/>
<dbReference type="InterPro" id="IPR036097">
    <property type="entry name" value="HisK_dim/P_sf"/>
</dbReference>
<evidence type="ECO:0000256" key="3">
    <source>
        <dbReference type="ARBA" id="ARBA00012438"/>
    </source>
</evidence>
<dbReference type="PANTHER" id="PTHR43719:SF75">
    <property type="entry name" value="HISTIDINE KINASE CKI1"/>
    <property type="match status" value="1"/>
</dbReference>
<keyword evidence="8" id="KW-0472">Membrane</keyword>
<evidence type="ECO:0000256" key="4">
    <source>
        <dbReference type="ARBA" id="ARBA00022553"/>
    </source>
</evidence>
<dbReference type="SUPFAM" id="SSF47384">
    <property type="entry name" value="Homodimeric domain of signal transducing histidine kinase"/>
    <property type="match status" value="1"/>
</dbReference>